<proteinExistence type="predicted"/>
<feature type="compositionally biased region" description="Polar residues" evidence="2">
    <location>
        <begin position="143"/>
        <end position="158"/>
    </location>
</feature>
<comment type="caution">
    <text evidence="4">The sequence shown here is derived from an EMBL/GenBank/DDBJ whole genome shotgun (WGS) entry which is preliminary data.</text>
</comment>
<dbReference type="AlphaFoldDB" id="A0ABC8JMG9"/>
<feature type="region of interest" description="Disordered" evidence="2">
    <location>
        <begin position="51"/>
        <end position="85"/>
    </location>
</feature>
<dbReference type="GO" id="GO:0005874">
    <property type="term" value="C:microtubule"/>
    <property type="evidence" value="ECO:0007669"/>
    <property type="project" value="UniProtKB-KW"/>
</dbReference>
<keyword evidence="1" id="KW-0493">Microtubule</keyword>
<evidence type="ECO:0000256" key="2">
    <source>
        <dbReference type="SAM" id="MobiDB-lite"/>
    </source>
</evidence>
<organism evidence="4 5">
    <name type="scientific">Eruca vesicaria subsp. sativa</name>
    <name type="common">Garden rocket</name>
    <name type="synonym">Eruca sativa</name>
    <dbReference type="NCBI Taxonomy" id="29727"/>
    <lineage>
        <taxon>Eukaryota</taxon>
        <taxon>Viridiplantae</taxon>
        <taxon>Streptophyta</taxon>
        <taxon>Embryophyta</taxon>
        <taxon>Tracheophyta</taxon>
        <taxon>Spermatophyta</taxon>
        <taxon>Magnoliopsida</taxon>
        <taxon>eudicotyledons</taxon>
        <taxon>Gunneridae</taxon>
        <taxon>Pentapetalae</taxon>
        <taxon>rosids</taxon>
        <taxon>malvids</taxon>
        <taxon>Brassicales</taxon>
        <taxon>Brassicaceae</taxon>
        <taxon>Brassiceae</taxon>
        <taxon>Eruca</taxon>
    </lineage>
</organism>
<accession>A0ABC8JMG9</accession>
<evidence type="ECO:0000313" key="4">
    <source>
        <dbReference type="EMBL" id="CAH8334412.1"/>
    </source>
</evidence>
<evidence type="ECO:0000313" key="5">
    <source>
        <dbReference type="Proteomes" id="UP001642260"/>
    </source>
</evidence>
<evidence type="ECO:0000259" key="3">
    <source>
        <dbReference type="Pfam" id="PF11995"/>
    </source>
</evidence>
<evidence type="ECO:0000256" key="1">
    <source>
        <dbReference type="ARBA" id="ARBA00022701"/>
    </source>
</evidence>
<feature type="compositionally biased region" description="Polar residues" evidence="2">
    <location>
        <begin position="113"/>
        <end position="128"/>
    </location>
</feature>
<dbReference type="InterPro" id="IPR021881">
    <property type="entry name" value="NACK_C"/>
</dbReference>
<feature type="domain" description="NPK1-activating kinesin-like protein C-terminal" evidence="3">
    <location>
        <begin position="154"/>
        <end position="212"/>
    </location>
</feature>
<reference evidence="4 5" key="1">
    <citation type="submission" date="2022-03" db="EMBL/GenBank/DDBJ databases">
        <authorList>
            <person name="Macdonald S."/>
            <person name="Ahmed S."/>
            <person name="Newling K."/>
        </authorList>
    </citation>
    <scope>NUCLEOTIDE SEQUENCE [LARGE SCALE GENOMIC DNA]</scope>
</reference>
<dbReference type="Proteomes" id="UP001642260">
    <property type="component" value="Unassembled WGS sequence"/>
</dbReference>
<dbReference type="EMBL" id="CAKOAT010125154">
    <property type="protein sequence ID" value="CAH8334412.1"/>
    <property type="molecule type" value="Genomic_DNA"/>
</dbReference>
<name>A0ABC8JMG9_ERUVS</name>
<feature type="region of interest" description="Disordered" evidence="2">
    <location>
        <begin position="111"/>
        <end position="158"/>
    </location>
</feature>
<gene>
    <name evidence="4" type="ORF">ERUC_LOCUS13125</name>
</gene>
<dbReference type="Pfam" id="PF11995">
    <property type="entry name" value="DUF3490"/>
    <property type="match status" value="1"/>
</dbReference>
<sequence>MRTAKLDDGDDVIAPNKSVSANLKEEIIRLHSQGSTIANLEEELDKMVMSLPSNINGGDETPKIKNHHHHHHSKKKKVLPLTPSSLSSRQSFLKSSCSPLSASKQVLDCGAENKSSQENYNNSATKPQGSEKETPMKGEGSGDVSSRESTPGYKRSSSVNMNLYRRALRREREFLARRINSRLTPEEREELYMKWDVPVEGKLRKLQFVNKL</sequence>
<protein>
    <recommendedName>
        <fullName evidence="3">NPK1-activating kinesin-like protein C-terminal domain-containing protein</fullName>
    </recommendedName>
</protein>
<feature type="compositionally biased region" description="Basic residues" evidence="2">
    <location>
        <begin position="64"/>
        <end position="78"/>
    </location>
</feature>
<keyword evidence="5" id="KW-1185">Reference proteome</keyword>